<accession>A0A1W1BVF5</accession>
<reference evidence="1" key="1">
    <citation type="submission" date="2016-10" db="EMBL/GenBank/DDBJ databases">
        <authorList>
            <person name="de Groot N.N."/>
        </authorList>
    </citation>
    <scope>NUCLEOTIDE SEQUENCE</scope>
</reference>
<organism evidence="1">
    <name type="scientific">hydrothermal vent metagenome</name>
    <dbReference type="NCBI Taxonomy" id="652676"/>
    <lineage>
        <taxon>unclassified sequences</taxon>
        <taxon>metagenomes</taxon>
        <taxon>ecological metagenomes</taxon>
    </lineage>
</organism>
<protein>
    <submittedName>
        <fullName evidence="1">Uncharacterized protein</fullName>
    </submittedName>
</protein>
<dbReference type="AlphaFoldDB" id="A0A1W1BVF5"/>
<dbReference type="SUPFAM" id="SSF103247">
    <property type="entry name" value="TT1751-like"/>
    <property type="match status" value="1"/>
</dbReference>
<evidence type="ECO:0000313" key="1">
    <source>
        <dbReference type="EMBL" id="SFV57493.1"/>
    </source>
</evidence>
<dbReference type="InterPro" id="IPR035923">
    <property type="entry name" value="TT1751-like_sf"/>
</dbReference>
<name>A0A1W1BVF5_9ZZZZ</name>
<dbReference type="EMBL" id="FPHG01000032">
    <property type="protein sequence ID" value="SFV57493.1"/>
    <property type="molecule type" value="Genomic_DNA"/>
</dbReference>
<dbReference type="Gene3D" id="3.30.310.70">
    <property type="entry name" value="TT1751-like domain"/>
    <property type="match status" value="1"/>
</dbReference>
<sequence>MKVKTISKLIASVLFTLSLSQAGTLVELHGTKGDAGTQLTDMVRKLDTIGYSTVGKNEHIETHYYKKYKEKNLDLLNFYTLVDKKSIRELLLANPDFGAYAPFNLLGFKKLPNAKGGDTTWYGHLDSDTMLDIIGEKDSNINKKFKVMVDKVDDLIQKEMKPTESKILSYDAKLPAQPLLKMVKKFNGVDDIEEFVEDFIVSHDTLFGKHNFIIAGFIDFKFEYDDMELDFEKYDAYWVSSLCHFQFSNSVFNHNEPQAAVFAPCSVYFYIPKGKNELHVGYATVENWIATTGIKDKAQLEYMQRIADDVVETFKELGFTVEDGTGGESAKAVATTRDLSTEISELKAMIKTMAKDIDELKKKEEIDSNSPSAKASTPVVVAPKVEVKKIEKPKNMVILPKKDFKSAKIVISDKVPDTISAYFLANPQTIEVLTYNLKINGFEVIATNKILKDKTVISITNEELKNTNSFLSVIHILVNGKDELRVQNPSYFGASYLQDKFKYGQFKQTKLALQKALGDMYISRDINKFSKLKDYHFMFGMPSFDDLITLKSEVKLKDKTKFAYTLSLPNGSTLIGHKMSLSNNEFLNIVNAENNAQILPYQSIVKDGKAVMLDPKYYLPLSLPLLTMTDFMKIRTIPDDIEAELKKDFK</sequence>
<proteinExistence type="predicted"/>
<gene>
    <name evidence="1" type="ORF">MNB_SV-9-599</name>
</gene>